<feature type="binding site" evidence="8">
    <location>
        <position position="181"/>
    </location>
    <ligand>
        <name>ATP</name>
        <dbReference type="ChEBI" id="CHEBI:30616"/>
    </ligand>
</feature>
<evidence type="ECO:0000256" key="3">
    <source>
        <dbReference type="ARBA" id="ARBA00022705"/>
    </source>
</evidence>
<proteinExistence type="inferred from homology"/>
<dbReference type="NCBIfam" id="TIGR00362">
    <property type="entry name" value="DnaA"/>
    <property type="match status" value="1"/>
</dbReference>
<comment type="similarity">
    <text evidence="1 8 11">Belongs to the DnaA family.</text>
</comment>
<keyword evidence="3 8" id="KW-0235">DNA replication</keyword>
<feature type="binding site" evidence="8">
    <location>
        <position position="177"/>
    </location>
    <ligand>
        <name>ATP</name>
        <dbReference type="ChEBI" id="CHEBI:30616"/>
    </ligand>
</feature>
<dbReference type="SMART" id="SM00382">
    <property type="entry name" value="AAA"/>
    <property type="match status" value="1"/>
</dbReference>
<dbReference type="GO" id="GO:0008289">
    <property type="term" value="F:lipid binding"/>
    <property type="evidence" value="ECO:0007669"/>
    <property type="project" value="UniProtKB-KW"/>
</dbReference>
<gene>
    <name evidence="8 14" type="primary">dnaA</name>
    <name evidence="14" type="ORF">COT80_00250</name>
</gene>
<dbReference type="InterPro" id="IPR027417">
    <property type="entry name" value="P-loop_NTPase"/>
</dbReference>
<dbReference type="PROSITE" id="PS01008">
    <property type="entry name" value="DNAA"/>
    <property type="match status" value="1"/>
</dbReference>
<evidence type="ECO:0000256" key="10">
    <source>
        <dbReference type="RuleBase" id="RU000577"/>
    </source>
</evidence>
<comment type="function">
    <text evidence="8 10">Plays an essential role in the initiation and regulation of chromosomal replication. ATP-DnaA binds to the origin of replication (oriC) to initiate formation of the DNA replication initiation complex once per cell cycle. Binds the DnaA box (a 9 base pair repeat at the origin) and separates the double-stranded (ds)DNA. Forms a right-handed helical filament on oriC DNA; dsDNA binds to the exterior of the filament while single-stranded (ss)DNA is stabiized in the filament's interior. The ATP-DnaA-oriC complex binds and stabilizes one strand of the AT-rich DNA unwinding element (DUE), permitting loading of DNA polymerase. After initiation quickly degrades to an ADP-DnaA complex that is not apt for DNA replication. Binds acidic phospholipids.</text>
</comment>
<evidence type="ECO:0000259" key="13">
    <source>
        <dbReference type="SMART" id="SM00760"/>
    </source>
</evidence>
<evidence type="ECO:0000256" key="11">
    <source>
        <dbReference type="RuleBase" id="RU004227"/>
    </source>
</evidence>
<name>A0A2H0W5B2_9BACT</name>
<dbReference type="Gene3D" id="3.30.300.180">
    <property type="match status" value="1"/>
</dbReference>
<dbReference type="SUPFAM" id="SSF52540">
    <property type="entry name" value="P-loop containing nucleoside triphosphate hydrolases"/>
    <property type="match status" value="1"/>
</dbReference>
<evidence type="ECO:0000256" key="7">
    <source>
        <dbReference type="ARBA" id="ARBA00023125"/>
    </source>
</evidence>
<evidence type="ECO:0000256" key="4">
    <source>
        <dbReference type="ARBA" id="ARBA00022741"/>
    </source>
</evidence>
<evidence type="ECO:0000256" key="2">
    <source>
        <dbReference type="ARBA" id="ARBA00022490"/>
    </source>
</evidence>
<evidence type="ECO:0000313" key="15">
    <source>
        <dbReference type="Proteomes" id="UP000229056"/>
    </source>
</evidence>
<reference evidence="15" key="1">
    <citation type="submission" date="2017-09" db="EMBL/GenBank/DDBJ databases">
        <title>Depth-based differentiation of microbial function through sediment-hosted aquifers and enrichment of novel symbionts in the deep terrestrial subsurface.</title>
        <authorList>
            <person name="Probst A.J."/>
            <person name="Ladd B."/>
            <person name="Jarett J.K."/>
            <person name="Geller-Mcgrath D.E."/>
            <person name="Sieber C.M.K."/>
            <person name="Emerson J.B."/>
            <person name="Anantharaman K."/>
            <person name="Thomas B.C."/>
            <person name="Malmstrom R."/>
            <person name="Stieglmeier M."/>
            <person name="Klingl A."/>
            <person name="Woyke T."/>
            <person name="Ryan C.M."/>
            <person name="Banfield J.F."/>
        </authorList>
    </citation>
    <scope>NUCLEOTIDE SEQUENCE [LARGE SCALE GENOMIC DNA]</scope>
</reference>
<keyword evidence="5 8" id="KW-0067">ATP-binding</keyword>
<dbReference type="InterPro" id="IPR013317">
    <property type="entry name" value="DnaA_dom"/>
</dbReference>
<dbReference type="InterPro" id="IPR013159">
    <property type="entry name" value="DnaA_C"/>
</dbReference>
<sequence>MNSQQLWQSALGELELSLSKANFTTWFKNTGISLIEGEKVVISVPNGFTKEWLEKKYHTNILKALKSVSDNKIKFIEYKIEAINQQKVVNTPKITESTEFENHSDPIIAENSTNEQQKTPLNINNNIKIEGFSLNPKYVFSSFIVGKNNELAHAASLAVAKNPGKSYNPLFIYGGVGLGKTHLLQAIGNKILIDNQNTKILYVSCEKFTNDYITAIRSGKADDFTKKYRSIDVLLIDDIQFISGKEQTQEAFFHTFNELHQNNKQVVISSDRPPKAISALEHRLVSRFEWGVIADVSIPDLETKIAIIETKLKEKDFNLNSDVIEYLASVIHNNIRELEGAINKITAHSQLRNKILDLDEIKQITSSIITDSQKKPLTPKYIINTVAEYFDIEIADIIGPCRKKNLAEPRQIIMYLMREEMRASYPTIGNEIGGRDHTTVIHAYDKIIRNLKTDDKLRQDINVLKQKLYTNG</sequence>
<dbReference type="Pfam" id="PF00308">
    <property type="entry name" value="Bac_DnaA"/>
    <property type="match status" value="1"/>
</dbReference>
<feature type="binding site" evidence="8">
    <location>
        <position position="180"/>
    </location>
    <ligand>
        <name>ATP</name>
        <dbReference type="ChEBI" id="CHEBI:30616"/>
    </ligand>
</feature>
<dbReference type="Gene3D" id="1.10.8.60">
    <property type="match status" value="1"/>
</dbReference>
<comment type="caution">
    <text evidence="14">The sequence shown here is derived from an EMBL/GenBank/DDBJ whole genome shotgun (WGS) entry which is preliminary data.</text>
</comment>
<protein>
    <recommendedName>
        <fullName evidence="8 9">Chromosomal replication initiator protein DnaA</fullName>
    </recommendedName>
</protein>
<dbReference type="GO" id="GO:0003688">
    <property type="term" value="F:DNA replication origin binding"/>
    <property type="evidence" value="ECO:0007669"/>
    <property type="project" value="UniProtKB-UniRule"/>
</dbReference>
<dbReference type="InterPro" id="IPR001957">
    <property type="entry name" value="Chromosome_initiator_DnaA"/>
</dbReference>
<dbReference type="InterPro" id="IPR010921">
    <property type="entry name" value="Trp_repressor/repl_initiator"/>
</dbReference>
<dbReference type="Gene3D" id="1.10.1750.10">
    <property type="match status" value="1"/>
</dbReference>
<dbReference type="InterPro" id="IPR020591">
    <property type="entry name" value="Chromosome_initiator_DnaA-like"/>
</dbReference>
<dbReference type="GO" id="GO:0005524">
    <property type="term" value="F:ATP binding"/>
    <property type="evidence" value="ECO:0007669"/>
    <property type="project" value="UniProtKB-UniRule"/>
</dbReference>
<dbReference type="InterPro" id="IPR018312">
    <property type="entry name" value="Chromosome_initiator_DnaA_CS"/>
</dbReference>
<dbReference type="HAMAP" id="MF_00377">
    <property type="entry name" value="DnaA_bact"/>
    <property type="match status" value="1"/>
</dbReference>
<dbReference type="EMBL" id="PEZY01000002">
    <property type="protein sequence ID" value="PIS06539.1"/>
    <property type="molecule type" value="Genomic_DNA"/>
</dbReference>
<dbReference type="InterPro" id="IPR024633">
    <property type="entry name" value="DnaA_N_dom"/>
</dbReference>
<comment type="domain">
    <text evidence="8">Domain I is involved in oligomerization and binding regulators, domain II is flexibile and of varying length in different bacteria, domain III forms the AAA+ region, while domain IV binds dsDNA.</text>
</comment>
<evidence type="ECO:0000256" key="1">
    <source>
        <dbReference type="ARBA" id="ARBA00006583"/>
    </source>
</evidence>
<dbReference type="Pfam" id="PF11638">
    <property type="entry name" value="DnaA_N"/>
    <property type="match status" value="1"/>
</dbReference>
<dbReference type="InterPro" id="IPR038454">
    <property type="entry name" value="DnaA_N_sf"/>
</dbReference>
<feature type="domain" description="Chromosomal replication initiator DnaA C-terminal" evidence="13">
    <location>
        <begin position="378"/>
        <end position="447"/>
    </location>
</feature>
<keyword evidence="7 8" id="KW-0238">DNA-binding</keyword>
<dbReference type="InterPro" id="IPR003593">
    <property type="entry name" value="AAA+_ATPase"/>
</dbReference>
<dbReference type="CDD" id="cd06571">
    <property type="entry name" value="Bac_DnaA_C"/>
    <property type="match status" value="1"/>
</dbReference>
<evidence type="ECO:0000313" key="14">
    <source>
        <dbReference type="EMBL" id="PIS06539.1"/>
    </source>
</evidence>
<accession>A0A2H0W5B2</accession>
<organism evidence="14 15">
    <name type="scientific">Candidatus Buchananbacteria bacterium CG10_big_fil_rev_8_21_14_0_10_33_19</name>
    <dbReference type="NCBI Taxonomy" id="1974525"/>
    <lineage>
        <taxon>Bacteria</taxon>
        <taxon>Candidatus Buchananiibacteriota</taxon>
    </lineage>
</organism>
<evidence type="ECO:0000256" key="5">
    <source>
        <dbReference type="ARBA" id="ARBA00022840"/>
    </source>
</evidence>
<feature type="region of interest" description="Domain IV, binds dsDNA" evidence="8">
    <location>
        <begin position="350"/>
        <end position="472"/>
    </location>
</feature>
<feature type="region of interest" description="Domain III, AAA+ region" evidence="8">
    <location>
        <begin position="133"/>
        <end position="349"/>
    </location>
</feature>
<evidence type="ECO:0000256" key="9">
    <source>
        <dbReference type="NCBIfam" id="TIGR00362"/>
    </source>
</evidence>
<dbReference type="CDD" id="cd00009">
    <property type="entry name" value="AAA"/>
    <property type="match status" value="1"/>
</dbReference>
<dbReference type="PRINTS" id="PR00051">
    <property type="entry name" value="DNAA"/>
</dbReference>
<dbReference type="PANTHER" id="PTHR30050:SF2">
    <property type="entry name" value="CHROMOSOMAL REPLICATION INITIATOR PROTEIN DNAA"/>
    <property type="match status" value="1"/>
</dbReference>
<comment type="caution">
    <text evidence="8">Lacks conserved residue(s) required for the propagation of feature annotation.</text>
</comment>
<feature type="region of interest" description="Domain I, interacts with DnaA modulators" evidence="8">
    <location>
        <begin position="1"/>
        <end position="98"/>
    </location>
</feature>
<dbReference type="SUPFAM" id="SSF48295">
    <property type="entry name" value="TrpR-like"/>
    <property type="match status" value="1"/>
</dbReference>
<keyword evidence="2 8" id="KW-0963">Cytoplasm</keyword>
<dbReference type="SMART" id="SM00760">
    <property type="entry name" value="Bac_DnaA_C"/>
    <property type="match status" value="1"/>
</dbReference>
<feature type="domain" description="AAA+ ATPase" evidence="12">
    <location>
        <begin position="166"/>
        <end position="294"/>
    </location>
</feature>
<evidence type="ECO:0000259" key="12">
    <source>
        <dbReference type="SMART" id="SM00382"/>
    </source>
</evidence>
<comment type="subcellular location">
    <subcellularLocation>
        <location evidence="8">Cytoplasm</location>
    </subcellularLocation>
</comment>
<dbReference type="FunFam" id="3.40.50.300:FF:000668">
    <property type="entry name" value="Chromosomal replication initiator protein DnaA"/>
    <property type="match status" value="1"/>
</dbReference>
<dbReference type="GO" id="GO:0006270">
    <property type="term" value="P:DNA replication initiation"/>
    <property type="evidence" value="ECO:0007669"/>
    <property type="project" value="UniProtKB-UniRule"/>
</dbReference>
<dbReference type="Proteomes" id="UP000229056">
    <property type="component" value="Unassembled WGS sequence"/>
</dbReference>
<dbReference type="AlphaFoldDB" id="A0A2H0W5B2"/>
<dbReference type="Gene3D" id="3.40.50.300">
    <property type="entry name" value="P-loop containing nucleotide triphosphate hydrolases"/>
    <property type="match status" value="1"/>
</dbReference>
<evidence type="ECO:0000256" key="6">
    <source>
        <dbReference type="ARBA" id="ARBA00023121"/>
    </source>
</evidence>
<dbReference type="Pfam" id="PF08299">
    <property type="entry name" value="Bac_DnaA_C"/>
    <property type="match status" value="1"/>
</dbReference>
<dbReference type="GO" id="GO:0006275">
    <property type="term" value="P:regulation of DNA replication"/>
    <property type="evidence" value="ECO:0007669"/>
    <property type="project" value="UniProtKB-UniRule"/>
</dbReference>
<evidence type="ECO:0000256" key="8">
    <source>
        <dbReference type="HAMAP-Rule" id="MF_00377"/>
    </source>
</evidence>
<comment type="subunit">
    <text evidence="8">Oligomerizes as a right-handed, spiral filament on DNA at oriC.</text>
</comment>
<feature type="binding site" evidence="8">
    <location>
        <position position="179"/>
    </location>
    <ligand>
        <name>ATP</name>
        <dbReference type="ChEBI" id="CHEBI:30616"/>
    </ligand>
</feature>
<keyword evidence="6 8" id="KW-0446">Lipid-binding</keyword>
<dbReference type="GO" id="GO:0005737">
    <property type="term" value="C:cytoplasm"/>
    <property type="evidence" value="ECO:0007669"/>
    <property type="project" value="UniProtKB-SubCell"/>
</dbReference>
<keyword evidence="4 8" id="KW-0547">Nucleotide-binding</keyword>
<dbReference type="GO" id="GO:0005886">
    <property type="term" value="C:plasma membrane"/>
    <property type="evidence" value="ECO:0007669"/>
    <property type="project" value="TreeGrafter"/>
</dbReference>
<dbReference type="PANTHER" id="PTHR30050">
    <property type="entry name" value="CHROMOSOMAL REPLICATION INITIATOR PROTEIN DNAA"/>
    <property type="match status" value="1"/>
</dbReference>